<feature type="transmembrane region" description="Helical" evidence="5">
    <location>
        <begin position="6"/>
        <end position="25"/>
    </location>
</feature>
<evidence type="ECO:0000256" key="5">
    <source>
        <dbReference type="SAM" id="Phobius"/>
    </source>
</evidence>
<keyword evidence="8" id="KW-1185">Reference proteome</keyword>
<reference evidence="7 9" key="3">
    <citation type="submission" date="2018-07" db="EMBL/GenBank/DDBJ databases">
        <title>Genomic and Epidemiologic Investigation of an Indolent Hospital Outbreak.</title>
        <authorList>
            <person name="Johnson R.C."/>
            <person name="Deming C."/>
            <person name="Conlan S."/>
            <person name="Zellmer C.J."/>
            <person name="Michelin A.V."/>
            <person name="Lee-Lin S."/>
            <person name="Thomas P.J."/>
            <person name="Park M."/>
            <person name="Weingarten R.A."/>
            <person name="Less J."/>
            <person name="Dekker J.P."/>
            <person name="Frank K.M."/>
            <person name="Musser K.A."/>
            <person name="Mcquiston J.R."/>
            <person name="Henderson D.K."/>
            <person name="Lau A.F."/>
            <person name="Palmore T.N."/>
            <person name="Segre J.A."/>
        </authorList>
    </citation>
    <scope>NUCLEOTIDE SEQUENCE [LARGE SCALE GENOMIC DNA]</scope>
    <source>
        <strain evidence="7 9">SK-NIH.Env10_0317</strain>
    </source>
</reference>
<proteinExistence type="predicted"/>
<evidence type="ECO:0000256" key="2">
    <source>
        <dbReference type="ARBA" id="ARBA00022692"/>
    </source>
</evidence>
<keyword evidence="4 5" id="KW-0472">Membrane</keyword>
<dbReference type="Pfam" id="PF01124">
    <property type="entry name" value="MAPEG"/>
    <property type="match status" value="1"/>
</dbReference>
<name>A0A1L6JCI2_9SPHN</name>
<dbReference type="Proteomes" id="UP000185161">
    <property type="component" value="Chromosome"/>
</dbReference>
<dbReference type="InterPro" id="IPR001129">
    <property type="entry name" value="Membr-assoc_MAPEG"/>
</dbReference>
<protein>
    <submittedName>
        <fullName evidence="7">MAPEG family protein</fullName>
    </submittedName>
</protein>
<dbReference type="RefSeq" id="WP_075152192.1">
    <property type="nucleotide sequence ID" value="NZ_CP018820.1"/>
</dbReference>
<dbReference type="GeneID" id="44133942"/>
<comment type="subcellular location">
    <subcellularLocation>
        <location evidence="1">Membrane</location>
    </subcellularLocation>
</comment>
<evidence type="ECO:0000256" key="4">
    <source>
        <dbReference type="ARBA" id="ARBA00023136"/>
    </source>
</evidence>
<evidence type="ECO:0000256" key="3">
    <source>
        <dbReference type="ARBA" id="ARBA00022989"/>
    </source>
</evidence>
<accession>A0A1L6JCI2</accession>
<dbReference type="AlphaFoldDB" id="A0A1L6JCI2"/>
<reference evidence="8" key="2">
    <citation type="submission" date="2016-12" db="EMBL/GenBank/DDBJ databases">
        <title>Whole genome sequencing of Sphingomonas sp. ABOJV.</title>
        <authorList>
            <person name="Conlan S."/>
            <person name="Thomas P.J."/>
            <person name="Mullikin J."/>
            <person name="Palmore T.N."/>
            <person name="Frank K.M."/>
            <person name="Segre J.A."/>
        </authorList>
    </citation>
    <scope>NUCLEOTIDE SEQUENCE [LARGE SCALE GENOMIC DNA]</scope>
    <source>
        <strain evidence="8">ABOJV</strain>
    </source>
</reference>
<dbReference type="OrthoDB" id="5516290at2"/>
<dbReference type="EMBL" id="QQWO01000016">
    <property type="protein sequence ID" value="RSV00535.1"/>
    <property type="molecule type" value="Genomic_DNA"/>
</dbReference>
<dbReference type="Gene3D" id="1.20.120.550">
    <property type="entry name" value="Membrane associated eicosanoid/glutathione metabolism-like domain"/>
    <property type="match status" value="1"/>
</dbReference>
<gene>
    <name evidence="6" type="ORF">BRX40_15355</name>
    <name evidence="7" type="ORF">CA257_17170</name>
</gene>
<dbReference type="SUPFAM" id="SSF161084">
    <property type="entry name" value="MAPEG domain-like"/>
    <property type="match status" value="1"/>
</dbReference>
<dbReference type="Proteomes" id="UP000286681">
    <property type="component" value="Unassembled WGS sequence"/>
</dbReference>
<reference evidence="6" key="1">
    <citation type="submission" date="2016-12" db="EMBL/GenBank/DDBJ databases">
        <title>Whole genome sequencing of Sphingomonas koreensis.</title>
        <authorList>
            <person name="Conlan S."/>
            <person name="Thomas P.J."/>
            <person name="Mullikin J."/>
            <person name="Palmore T.N."/>
            <person name="Frank K.M."/>
            <person name="Segre J.A."/>
        </authorList>
    </citation>
    <scope>NUCLEOTIDE SEQUENCE</scope>
    <source>
        <strain evidence="6">ABOJV</strain>
    </source>
</reference>
<evidence type="ECO:0000313" key="6">
    <source>
        <dbReference type="EMBL" id="APR53614.1"/>
    </source>
</evidence>
<sequence>MHAQILGPVIALVGWSLVMWIWLYARRIPAMRAAKIDVSKLSGGTGKDLKQIIPAQSQWPADNYNHLMEQPTIFYAIALALALMGQGDGLNAQIAWAYVILRIAHSLVQATVNRVMVRFALFTLATLPLVMLALHAAMAFWGSTHP</sequence>
<keyword evidence="2 5" id="KW-0812">Transmembrane</keyword>
<feature type="transmembrane region" description="Helical" evidence="5">
    <location>
        <begin position="119"/>
        <end position="141"/>
    </location>
</feature>
<keyword evidence="3 5" id="KW-1133">Transmembrane helix</keyword>
<dbReference type="KEGG" id="skr:BRX40_15355"/>
<evidence type="ECO:0000313" key="9">
    <source>
        <dbReference type="Proteomes" id="UP000286681"/>
    </source>
</evidence>
<dbReference type="EMBL" id="CP018820">
    <property type="protein sequence ID" value="APR53614.1"/>
    <property type="molecule type" value="Genomic_DNA"/>
</dbReference>
<evidence type="ECO:0000313" key="8">
    <source>
        <dbReference type="Proteomes" id="UP000185161"/>
    </source>
</evidence>
<evidence type="ECO:0000313" key="7">
    <source>
        <dbReference type="EMBL" id="RSV00535.1"/>
    </source>
</evidence>
<dbReference type="InterPro" id="IPR023352">
    <property type="entry name" value="MAPEG-like_dom_sf"/>
</dbReference>
<organism evidence="6 8">
    <name type="scientific">Sphingomonas koreensis</name>
    <dbReference type="NCBI Taxonomy" id="93064"/>
    <lineage>
        <taxon>Bacteria</taxon>
        <taxon>Pseudomonadati</taxon>
        <taxon>Pseudomonadota</taxon>
        <taxon>Alphaproteobacteria</taxon>
        <taxon>Sphingomonadales</taxon>
        <taxon>Sphingomonadaceae</taxon>
        <taxon>Sphingomonas</taxon>
    </lineage>
</organism>
<evidence type="ECO:0000256" key="1">
    <source>
        <dbReference type="ARBA" id="ARBA00004370"/>
    </source>
</evidence>
<dbReference type="GO" id="GO:0016020">
    <property type="term" value="C:membrane"/>
    <property type="evidence" value="ECO:0007669"/>
    <property type="project" value="UniProtKB-SubCell"/>
</dbReference>
<dbReference type="STRING" id="93064.BRX40_15355"/>